<evidence type="ECO:0000313" key="2">
    <source>
        <dbReference type="EMBL" id="HHM67648.1"/>
    </source>
</evidence>
<dbReference type="InterPro" id="IPR013403">
    <property type="entry name" value="CRISPR-assoc_prot_Csb1/Cas7u"/>
</dbReference>
<dbReference type="AlphaFoldDB" id="A0A7C5VF87"/>
<gene>
    <name evidence="2" type="ORF">ENM28_02820</name>
</gene>
<reference evidence="2" key="1">
    <citation type="journal article" date="2020" name="mSystems">
        <title>Genome- and Community-Level Interaction Insights into Carbon Utilization and Element Cycling Functions of Hydrothermarchaeota in Hydrothermal Sediment.</title>
        <authorList>
            <person name="Zhou Z."/>
            <person name="Liu Y."/>
            <person name="Xu W."/>
            <person name="Pan J."/>
            <person name="Luo Z.H."/>
            <person name="Li M."/>
        </authorList>
    </citation>
    <scope>NUCLEOTIDE SEQUENCE [LARGE SCALE GENOMIC DNA]</scope>
    <source>
        <strain evidence="2">SpSt-1071</strain>
    </source>
</reference>
<sequence>MLATIQRLVTQGHALEIFLRLRPADPSGMVRPPAYSIDGGPFAPLVQARYLNGQAVPTVLLDSVESQANRQEMSLYRHVPELPDVVLELSDGRQVSQYEAPGRILDALFREATLDGIPFHETPLFQEIAKGGEVAERALFRYCPVILAYGGWLSYGDISPEVAPKWARLVAVEILGLRPQPAYRTSSRVDPLGIPGDLPLPEALQQRLKTEGKKGKLSETGLGRIPPSAAPMDVAVEGAVLVGAVSLAGLRALRLPPEAQQVLLTLILLGLALQHRQGYRLRSNTDLIPEENCFKVRVLPGGEEIRLEVEPLMQALQNLLEQLPEDLRWPKDRLILKANNTLEELYKNALMGKAERAEAKRRKKAPGPAEPERTGEE</sequence>
<dbReference type="EMBL" id="DRXE01000104">
    <property type="protein sequence ID" value="HHM67648.1"/>
    <property type="molecule type" value="Genomic_DNA"/>
</dbReference>
<feature type="region of interest" description="Disordered" evidence="1">
    <location>
        <begin position="355"/>
        <end position="377"/>
    </location>
</feature>
<comment type="caution">
    <text evidence="2">The sequence shown here is derived from an EMBL/GenBank/DDBJ whole genome shotgun (WGS) entry which is preliminary data.</text>
</comment>
<accession>A0A7C5VF87</accession>
<dbReference type="Pfam" id="PF09617">
    <property type="entry name" value="Cas_GSU0053"/>
    <property type="match status" value="1"/>
</dbReference>
<protein>
    <submittedName>
        <fullName evidence="2">CRISPR-associated protein</fullName>
    </submittedName>
</protein>
<evidence type="ECO:0000256" key="1">
    <source>
        <dbReference type="SAM" id="MobiDB-lite"/>
    </source>
</evidence>
<organism evidence="2">
    <name type="scientific">Thermus caliditerrae</name>
    <dbReference type="NCBI Taxonomy" id="1330700"/>
    <lineage>
        <taxon>Bacteria</taxon>
        <taxon>Thermotogati</taxon>
        <taxon>Deinococcota</taxon>
        <taxon>Deinococci</taxon>
        <taxon>Thermales</taxon>
        <taxon>Thermaceae</taxon>
        <taxon>Thermus</taxon>
    </lineage>
</organism>
<name>A0A7C5VF87_9DEIN</name>
<proteinExistence type="predicted"/>